<organism evidence="1 2">
    <name type="scientific">Streptococcus oralis</name>
    <dbReference type="NCBI Taxonomy" id="1303"/>
    <lineage>
        <taxon>Bacteria</taxon>
        <taxon>Bacillati</taxon>
        <taxon>Bacillota</taxon>
        <taxon>Bacilli</taxon>
        <taxon>Lactobacillales</taxon>
        <taxon>Streptococcaceae</taxon>
        <taxon>Streptococcus</taxon>
    </lineage>
</organism>
<dbReference type="PATRIC" id="fig|1303.81.peg.2262"/>
<gene>
    <name evidence="1" type="ORF">SORDD21_01815</name>
</gene>
<sequence length="166" mass="20012">MMTNSLNLYEKLLNSEPLGFIDPLTDLGEFDKVQMKFRKPVRSLTNKYSGQPYNPYWQEKIEEMRLLYIQYQLSLREEDKKENVQTRVKVPETQEHIEEIVTTYLKLGFRFREIEKRVSLSYKKLRSDWSRCDYVTTAETEFYSKEDLKEGYFFSVVEPPKCMKEN</sequence>
<proteinExistence type="predicted"/>
<protein>
    <recommendedName>
        <fullName evidence="3">Modification methylase Sau96I</fullName>
    </recommendedName>
</protein>
<dbReference type="EMBL" id="LQZP01000473">
    <property type="protein sequence ID" value="KXT89114.1"/>
    <property type="molecule type" value="Genomic_DNA"/>
</dbReference>
<name>A0A139PHW1_STROR</name>
<dbReference type="OrthoDB" id="2229285at2"/>
<evidence type="ECO:0008006" key="3">
    <source>
        <dbReference type="Google" id="ProtNLM"/>
    </source>
</evidence>
<reference evidence="1 2" key="1">
    <citation type="submission" date="2016-01" db="EMBL/GenBank/DDBJ databases">
        <title>Highly variable Streptococcus oralis are common among viridans streptococci isolated from primates.</title>
        <authorList>
            <person name="Denapaite D."/>
            <person name="Rieger M."/>
            <person name="Koendgen S."/>
            <person name="Brueckner R."/>
            <person name="Ochigava I."/>
            <person name="Kappeler P."/>
            <person name="Maetz-Rensing K."/>
            <person name="Leendertz F."/>
            <person name="Hakenbeck R."/>
        </authorList>
    </citation>
    <scope>NUCLEOTIDE SEQUENCE [LARGE SCALE GENOMIC DNA]</scope>
    <source>
        <strain evidence="1 2">DD21</strain>
    </source>
</reference>
<evidence type="ECO:0000313" key="2">
    <source>
        <dbReference type="Proteomes" id="UP000070053"/>
    </source>
</evidence>
<dbReference type="AlphaFoldDB" id="A0A139PHW1"/>
<comment type="caution">
    <text evidence="1">The sequence shown here is derived from an EMBL/GenBank/DDBJ whole genome shotgun (WGS) entry which is preliminary data.</text>
</comment>
<evidence type="ECO:0000313" key="1">
    <source>
        <dbReference type="EMBL" id="KXT89114.1"/>
    </source>
</evidence>
<accession>A0A139PHW1</accession>
<dbReference type="Proteomes" id="UP000070053">
    <property type="component" value="Unassembled WGS sequence"/>
</dbReference>